<dbReference type="EMBL" id="OX459957">
    <property type="protein sequence ID" value="CAI9163561.1"/>
    <property type="molecule type" value="Genomic_DNA"/>
</dbReference>
<gene>
    <name evidence="2" type="ORF">MRATA1EN1_LOCUS12523</name>
</gene>
<evidence type="ECO:0000256" key="1">
    <source>
        <dbReference type="SAM" id="MobiDB-lite"/>
    </source>
</evidence>
<dbReference type="Proteomes" id="UP001176941">
    <property type="component" value="Chromosome 21"/>
</dbReference>
<protein>
    <recommendedName>
        <fullName evidence="4">Basic proline-rich protein-like</fullName>
    </recommendedName>
</protein>
<feature type="compositionally biased region" description="Pro residues" evidence="1">
    <location>
        <begin position="168"/>
        <end position="177"/>
    </location>
</feature>
<feature type="compositionally biased region" description="Low complexity" evidence="1">
    <location>
        <begin position="272"/>
        <end position="281"/>
    </location>
</feature>
<organism evidence="2 3">
    <name type="scientific">Rangifer tarandus platyrhynchus</name>
    <name type="common">Svalbard reindeer</name>
    <dbReference type="NCBI Taxonomy" id="3082113"/>
    <lineage>
        <taxon>Eukaryota</taxon>
        <taxon>Metazoa</taxon>
        <taxon>Chordata</taxon>
        <taxon>Craniata</taxon>
        <taxon>Vertebrata</taxon>
        <taxon>Euteleostomi</taxon>
        <taxon>Mammalia</taxon>
        <taxon>Eutheria</taxon>
        <taxon>Laurasiatheria</taxon>
        <taxon>Artiodactyla</taxon>
        <taxon>Ruminantia</taxon>
        <taxon>Pecora</taxon>
        <taxon>Cervidae</taxon>
        <taxon>Odocoileinae</taxon>
        <taxon>Rangifer</taxon>
    </lineage>
</organism>
<feature type="compositionally biased region" description="Basic residues" evidence="1">
    <location>
        <begin position="200"/>
        <end position="210"/>
    </location>
</feature>
<feature type="region of interest" description="Disordered" evidence="1">
    <location>
        <begin position="1"/>
        <end position="281"/>
    </location>
</feature>
<reference evidence="2" key="1">
    <citation type="submission" date="2023-04" db="EMBL/GenBank/DDBJ databases">
        <authorList>
            <consortium name="ELIXIR-Norway"/>
        </authorList>
    </citation>
    <scope>NUCLEOTIDE SEQUENCE [LARGE SCALE GENOMIC DNA]</scope>
</reference>
<evidence type="ECO:0000313" key="2">
    <source>
        <dbReference type="EMBL" id="CAI9163561.1"/>
    </source>
</evidence>
<evidence type="ECO:0008006" key="4">
    <source>
        <dbReference type="Google" id="ProtNLM"/>
    </source>
</evidence>
<keyword evidence="3" id="KW-1185">Reference proteome</keyword>
<accession>A0ABN8YUH5</accession>
<name>A0ABN8YUH5_RANTA</name>
<evidence type="ECO:0000313" key="3">
    <source>
        <dbReference type="Proteomes" id="UP001176941"/>
    </source>
</evidence>
<feature type="compositionally biased region" description="Low complexity" evidence="1">
    <location>
        <begin position="178"/>
        <end position="187"/>
    </location>
</feature>
<proteinExistence type="predicted"/>
<sequence>MAEVAASLQAPGSLGTFPKPPSPGLARKMTPQRLFHLMSTHVKERSTQSHSSGALDWDPPCSSQPESRTDGAWSRRPSSPGGSKLSPTPGPPVTEGGRASSRGRPGGCRGLQLPGCPPLPAGPKPHSQAGAAWASPIFDPAPRRPATLGKPLPPQRRGAAALRRPSGGPGPQPPQPRGSPGRLIPQARRPPPPGAQPLTCRRRCRCRRRSTLLPGGAPTRPGCGPLCSPPGQARGGAGASPERRNPPPRQPPPAPGTTRGRAGEGGLGGRRSPGSRTEPGA</sequence>